<dbReference type="InterPro" id="IPR000159">
    <property type="entry name" value="RA_dom"/>
</dbReference>
<dbReference type="SUPFAM" id="SSF52058">
    <property type="entry name" value="L domain-like"/>
    <property type="match status" value="3"/>
</dbReference>
<feature type="compositionally biased region" description="Basic and acidic residues" evidence="17">
    <location>
        <begin position="393"/>
        <end position="412"/>
    </location>
</feature>
<dbReference type="PANTHER" id="PTHR45712:SF22">
    <property type="entry name" value="INSULIN-LIKE GROWTH FACTOR-BINDING PROTEIN COMPLEX ACID LABILE SUBUNIT"/>
    <property type="match status" value="1"/>
</dbReference>
<feature type="compositionally biased region" description="Low complexity" evidence="17">
    <location>
        <begin position="414"/>
        <end position="427"/>
    </location>
</feature>
<feature type="compositionally biased region" description="Low complexity" evidence="17">
    <location>
        <begin position="442"/>
        <end position="451"/>
    </location>
</feature>
<feature type="compositionally biased region" description="Polar residues" evidence="17">
    <location>
        <begin position="357"/>
        <end position="373"/>
    </location>
</feature>
<dbReference type="FunFam" id="3.80.10.10:FF:000220">
    <property type="entry name" value="Adenylate cyclase AcyA"/>
    <property type="match status" value="1"/>
</dbReference>
<dbReference type="SMART" id="SM00364">
    <property type="entry name" value="LRR_BAC"/>
    <property type="match status" value="7"/>
</dbReference>
<dbReference type="GO" id="GO:0004016">
    <property type="term" value="F:adenylate cyclase activity"/>
    <property type="evidence" value="ECO:0007669"/>
    <property type="project" value="UniProtKB-EC"/>
</dbReference>
<evidence type="ECO:0000256" key="13">
    <source>
        <dbReference type="ARBA" id="ARBA00022998"/>
    </source>
</evidence>
<dbReference type="Gene3D" id="3.60.40.10">
    <property type="entry name" value="PPM-type phosphatase domain"/>
    <property type="match status" value="1"/>
</dbReference>
<dbReference type="SUPFAM" id="SSF55073">
    <property type="entry name" value="Nucleotide cyclase"/>
    <property type="match status" value="1"/>
</dbReference>
<proteinExistence type="inferred from homology"/>
<evidence type="ECO:0000259" key="20">
    <source>
        <dbReference type="PROSITE" id="PS51746"/>
    </source>
</evidence>
<dbReference type="InterPro" id="IPR055414">
    <property type="entry name" value="LRR_R13L4/SHOC2-like"/>
</dbReference>
<gene>
    <name evidence="21" type="ORF">K402DRAFT_422876</name>
</gene>
<keyword evidence="8" id="KW-0479">Metal-binding</keyword>
<dbReference type="FunFam" id="3.80.10.10:FF:000305">
    <property type="entry name" value="Adenylate cyclase AcyA"/>
    <property type="match status" value="1"/>
</dbReference>
<reference evidence="21" key="1">
    <citation type="journal article" date="2020" name="Stud. Mycol.">
        <title>101 Dothideomycetes genomes: a test case for predicting lifestyles and emergence of pathogens.</title>
        <authorList>
            <person name="Haridas S."/>
            <person name="Albert R."/>
            <person name="Binder M."/>
            <person name="Bloem J."/>
            <person name="Labutti K."/>
            <person name="Salamov A."/>
            <person name="Andreopoulos B."/>
            <person name="Baker S."/>
            <person name="Barry K."/>
            <person name="Bills G."/>
            <person name="Bluhm B."/>
            <person name="Cannon C."/>
            <person name="Castanera R."/>
            <person name="Culley D."/>
            <person name="Daum C."/>
            <person name="Ezra D."/>
            <person name="Gonzalez J."/>
            <person name="Henrissat B."/>
            <person name="Kuo A."/>
            <person name="Liang C."/>
            <person name="Lipzen A."/>
            <person name="Lutzoni F."/>
            <person name="Magnuson J."/>
            <person name="Mondo S."/>
            <person name="Nolan M."/>
            <person name="Ohm R."/>
            <person name="Pangilinan J."/>
            <person name="Park H.-J."/>
            <person name="Ramirez L."/>
            <person name="Alfaro M."/>
            <person name="Sun H."/>
            <person name="Tritt A."/>
            <person name="Yoshinaga Y."/>
            <person name="Zwiers L.-H."/>
            <person name="Turgeon B."/>
            <person name="Goodwin S."/>
            <person name="Spatafora J."/>
            <person name="Crous P."/>
            <person name="Grigoriev I."/>
        </authorList>
    </citation>
    <scope>NUCLEOTIDE SEQUENCE</scope>
    <source>
        <strain evidence="21">CBS 113979</strain>
    </source>
</reference>
<evidence type="ECO:0000256" key="14">
    <source>
        <dbReference type="ARBA" id="ARBA00023239"/>
    </source>
</evidence>
<dbReference type="SMART" id="SM00332">
    <property type="entry name" value="PP2Cc"/>
    <property type="match status" value="1"/>
</dbReference>
<evidence type="ECO:0000256" key="10">
    <source>
        <dbReference type="ARBA" id="ARBA00022741"/>
    </source>
</evidence>
<feature type="domain" description="PPM-type phosphatase" evidence="20">
    <location>
        <begin position="1383"/>
        <end position="1661"/>
    </location>
</feature>
<evidence type="ECO:0000256" key="1">
    <source>
        <dbReference type="ARBA" id="ARBA00001593"/>
    </source>
</evidence>
<evidence type="ECO:0000256" key="15">
    <source>
        <dbReference type="ARBA" id="ARBA00032597"/>
    </source>
</evidence>
<evidence type="ECO:0000256" key="5">
    <source>
        <dbReference type="ARBA" id="ARBA00012201"/>
    </source>
</evidence>
<dbReference type="InterPro" id="IPR013716">
    <property type="entry name" value="Adenylate_cyclase_G-a-bd"/>
</dbReference>
<feature type="region of interest" description="Disordered" evidence="17">
    <location>
        <begin position="1"/>
        <end position="80"/>
    </location>
</feature>
<evidence type="ECO:0000256" key="2">
    <source>
        <dbReference type="ARBA" id="ARBA00001946"/>
    </source>
</evidence>
<dbReference type="FunFam" id="3.80.10.10:FF:000408">
    <property type="entry name" value="Adenylate cyclase"/>
    <property type="match status" value="1"/>
</dbReference>
<evidence type="ECO:0000256" key="16">
    <source>
        <dbReference type="ARBA" id="ARBA00032637"/>
    </source>
</evidence>
<feature type="region of interest" description="Disordered" evidence="17">
    <location>
        <begin position="101"/>
        <end position="127"/>
    </location>
</feature>
<comment type="function">
    <text evidence="3">Plays essential roles in regulation of cellular metabolism by catalyzing the synthesis of a second messenger, cAMP.</text>
</comment>
<dbReference type="InterPro" id="IPR032675">
    <property type="entry name" value="LRR_dom_sf"/>
</dbReference>
<feature type="compositionally biased region" description="Basic residues" evidence="17">
    <location>
        <begin position="292"/>
        <end position="309"/>
    </location>
</feature>
<feature type="compositionally biased region" description="Basic and acidic residues" evidence="17">
    <location>
        <begin position="41"/>
        <end position="54"/>
    </location>
</feature>
<evidence type="ECO:0000313" key="21">
    <source>
        <dbReference type="EMBL" id="KAF1984345.1"/>
    </source>
</evidence>
<feature type="compositionally biased region" description="Polar residues" evidence="17">
    <location>
        <begin position="177"/>
        <end position="190"/>
    </location>
</feature>
<evidence type="ECO:0000259" key="18">
    <source>
        <dbReference type="PROSITE" id="PS50125"/>
    </source>
</evidence>
<dbReference type="Pfam" id="PF23010">
    <property type="entry name" value="RA_3"/>
    <property type="match status" value="1"/>
</dbReference>
<dbReference type="CDD" id="cd07302">
    <property type="entry name" value="CHD"/>
    <property type="match status" value="1"/>
</dbReference>
<dbReference type="SMART" id="SM00369">
    <property type="entry name" value="LRR_TYP"/>
    <property type="match status" value="11"/>
</dbReference>
<keyword evidence="7" id="KW-0433">Leucine-rich repeat</keyword>
<evidence type="ECO:0000256" key="7">
    <source>
        <dbReference type="ARBA" id="ARBA00022614"/>
    </source>
</evidence>
<dbReference type="OrthoDB" id="2021138at2759"/>
<dbReference type="SMART" id="SM00044">
    <property type="entry name" value="CYCc"/>
    <property type="match status" value="1"/>
</dbReference>
<feature type="compositionally biased region" description="Polar residues" evidence="17">
    <location>
        <begin position="231"/>
        <end position="250"/>
    </location>
</feature>
<feature type="compositionally biased region" description="Polar residues" evidence="17">
    <location>
        <begin position="1123"/>
        <end position="1132"/>
    </location>
</feature>
<dbReference type="InterPro" id="IPR001932">
    <property type="entry name" value="PPM-type_phosphatase-like_dom"/>
</dbReference>
<dbReference type="SUPFAM" id="SSF81606">
    <property type="entry name" value="PP2C-like"/>
    <property type="match status" value="1"/>
</dbReference>
<evidence type="ECO:0000313" key="22">
    <source>
        <dbReference type="Proteomes" id="UP000800041"/>
    </source>
</evidence>
<dbReference type="FunFam" id="3.60.40.10:FF:000055">
    <property type="entry name" value="Adenylate cyclase AcyA"/>
    <property type="match status" value="1"/>
</dbReference>
<comment type="catalytic activity">
    <reaction evidence="1">
        <text>ATP = 3',5'-cyclic AMP + diphosphate</text>
        <dbReference type="Rhea" id="RHEA:15389"/>
        <dbReference type="ChEBI" id="CHEBI:30616"/>
        <dbReference type="ChEBI" id="CHEBI:33019"/>
        <dbReference type="ChEBI" id="CHEBI:58165"/>
        <dbReference type="EC" id="4.6.1.1"/>
    </reaction>
</comment>
<dbReference type="InterPro" id="IPR001611">
    <property type="entry name" value="Leu-rich_rpt"/>
</dbReference>
<dbReference type="PROSITE" id="PS50200">
    <property type="entry name" value="RA"/>
    <property type="match status" value="1"/>
</dbReference>
<evidence type="ECO:0000256" key="17">
    <source>
        <dbReference type="SAM" id="MobiDB-lite"/>
    </source>
</evidence>
<dbReference type="GO" id="GO:0005524">
    <property type="term" value="F:ATP binding"/>
    <property type="evidence" value="ECO:0007669"/>
    <property type="project" value="UniProtKB-KW"/>
</dbReference>
<evidence type="ECO:0000256" key="12">
    <source>
        <dbReference type="ARBA" id="ARBA00022842"/>
    </source>
</evidence>
<feature type="domain" description="Ras-associating" evidence="19">
    <location>
        <begin position="594"/>
        <end position="685"/>
    </location>
</feature>
<dbReference type="InterPro" id="IPR029787">
    <property type="entry name" value="Nucleotide_cyclase"/>
</dbReference>
<feature type="compositionally biased region" description="Polar residues" evidence="17">
    <location>
        <begin position="147"/>
        <end position="163"/>
    </location>
</feature>
<dbReference type="InterPro" id="IPR050333">
    <property type="entry name" value="SLRP"/>
</dbReference>
<dbReference type="SMART" id="SM00365">
    <property type="entry name" value="LRR_SD22"/>
    <property type="match status" value="7"/>
</dbReference>
<dbReference type="Pfam" id="PF21187">
    <property type="entry name" value="CYAA_C"/>
    <property type="match status" value="1"/>
</dbReference>
<keyword evidence="22" id="KW-1185">Reference proteome</keyword>
<dbReference type="InterPro" id="IPR001054">
    <property type="entry name" value="A/G_cyclase"/>
</dbReference>
<dbReference type="PROSITE" id="PS50125">
    <property type="entry name" value="GUANYLATE_CYCLASE_2"/>
    <property type="match status" value="1"/>
</dbReference>
<dbReference type="CDD" id="cd17214">
    <property type="entry name" value="RA_CYR1_like"/>
    <property type="match status" value="1"/>
</dbReference>
<dbReference type="EC" id="4.6.1.1" evidence="5"/>
<comment type="cofactor">
    <cofactor evidence="2">
        <name>Mg(2+)</name>
        <dbReference type="ChEBI" id="CHEBI:18420"/>
    </cofactor>
</comment>
<dbReference type="GO" id="GO:0000287">
    <property type="term" value="F:magnesium ion binding"/>
    <property type="evidence" value="ECO:0007669"/>
    <property type="project" value="InterPro"/>
</dbReference>
<feature type="region of interest" description="Disordered" evidence="17">
    <location>
        <begin position="1123"/>
        <end position="1152"/>
    </location>
</feature>
<dbReference type="Pfam" id="PF23598">
    <property type="entry name" value="LRR_14"/>
    <property type="match status" value="1"/>
</dbReference>
<dbReference type="Pfam" id="PF00211">
    <property type="entry name" value="Guanylate_cyc"/>
    <property type="match status" value="1"/>
</dbReference>
<protein>
    <recommendedName>
        <fullName evidence="6">Adenylate cyclase</fullName>
        <ecNumber evidence="5">4.6.1.1</ecNumber>
    </recommendedName>
    <alternativeName>
        <fullName evidence="15">ATP pyrophosphate-lyase</fullName>
    </alternativeName>
    <alternativeName>
        <fullName evidence="16">Adenylyl cyclase</fullName>
    </alternativeName>
</protein>
<dbReference type="PANTHER" id="PTHR45712">
    <property type="entry name" value="AGAP008170-PA"/>
    <property type="match status" value="1"/>
</dbReference>
<dbReference type="Proteomes" id="UP000800041">
    <property type="component" value="Unassembled WGS sequence"/>
</dbReference>
<keyword evidence="12" id="KW-0460">Magnesium</keyword>
<evidence type="ECO:0000256" key="4">
    <source>
        <dbReference type="ARBA" id="ARBA00005381"/>
    </source>
</evidence>
<keyword evidence="11" id="KW-0067">ATP-binding</keyword>
<dbReference type="Pfam" id="PF00481">
    <property type="entry name" value="PP2C"/>
    <property type="match status" value="1"/>
</dbReference>
<evidence type="ECO:0000256" key="6">
    <source>
        <dbReference type="ARBA" id="ARBA00021420"/>
    </source>
</evidence>
<dbReference type="SMART" id="SM00314">
    <property type="entry name" value="RA"/>
    <property type="match status" value="1"/>
</dbReference>
<dbReference type="EMBL" id="ML977168">
    <property type="protein sequence ID" value="KAF1984345.1"/>
    <property type="molecule type" value="Genomic_DNA"/>
</dbReference>
<feature type="compositionally biased region" description="Pro residues" evidence="17">
    <location>
        <begin position="59"/>
        <end position="72"/>
    </location>
</feature>
<feature type="compositionally biased region" description="Polar residues" evidence="17">
    <location>
        <begin position="258"/>
        <end position="275"/>
    </location>
</feature>
<evidence type="ECO:0000256" key="3">
    <source>
        <dbReference type="ARBA" id="ARBA00003896"/>
    </source>
</evidence>
<dbReference type="GO" id="GO:0035556">
    <property type="term" value="P:intracellular signal transduction"/>
    <property type="evidence" value="ECO:0007669"/>
    <property type="project" value="InterPro"/>
</dbReference>
<evidence type="ECO:0000259" key="19">
    <source>
        <dbReference type="PROSITE" id="PS50200"/>
    </source>
</evidence>
<dbReference type="PROSITE" id="PS51450">
    <property type="entry name" value="LRR"/>
    <property type="match status" value="3"/>
</dbReference>
<comment type="similarity">
    <text evidence="4">Belongs to the adenylyl cyclase class-3 family.</text>
</comment>
<keyword evidence="14" id="KW-0456">Lyase</keyword>
<evidence type="ECO:0000256" key="9">
    <source>
        <dbReference type="ARBA" id="ARBA00022737"/>
    </source>
</evidence>
<dbReference type="CDD" id="cd00143">
    <property type="entry name" value="PP2Cc"/>
    <property type="match status" value="1"/>
</dbReference>
<dbReference type="Gene3D" id="3.30.70.1230">
    <property type="entry name" value="Nucleotide cyclase"/>
    <property type="match status" value="1"/>
</dbReference>
<name>A0A6G1GTU3_9PEZI</name>
<dbReference type="Pfam" id="PF13855">
    <property type="entry name" value="LRR_8"/>
    <property type="match status" value="2"/>
</dbReference>
<keyword evidence="9" id="KW-0677">Repeat</keyword>
<feature type="compositionally biased region" description="Polar residues" evidence="17">
    <location>
        <begin position="13"/>
        <end position="24"/>
    </location>
</feature>
<evidence type="ECO:0000256" key="8">
    <source>
        <dbReference type="ARBA" id="ARBA00022723"/>
    </source>
</evidence>
<feature type="domain" description="Guanylate cyclase" evidence="18">
    <location>
        <begin position="1721"/>
        <end position="1858"/>
    </location>
</feature>
<keyword evidence="13" id="KW-0115">cAMP biosynthesis</keyword>
<accession>A0A6G1GTU3</accession>
<dbReference type="InterPro" id="IPR048580">
    <property type="entry name" value="CYAA_C"/>
</dbReference>
<dbReference type="Gene3D" id="3.80.10.10">
    <property type="entry name" value="Ribonuclease Inhibitor"/>
    <property type="match status" value="3"/>
</dbReference>
<dbReference type="GO" id="GO:0006171">
    <property type="term" value="P:cAMP biosynthetic process"/>
    <property type="evidence" value="ECO:0007669"/>
    <property type="project" value="UniProtKB-KW"/>
</dbReference>
<feature type="compositionally biased region" description="Polar residues" evidence="17">
    <location>
        <begin position="214"/>
        <end position="224"/>
    </location>
</feature>
<feature type="region of interest" description="Disordered" evidence="17">
    <location>
        <begin position="143"/>
        <end position="488"/>
    </location>
</feature>
<dbReference type="InterPro" id="IPR036457">
    <property type="entry name" value="PPM-type-like_dom_sf"/>
</dbReference>
<dbReference type="InterPro" id="IPR055071">
    <property type="entry name" value="RA_PHLPP-like"/>
</dbReference>
<dbReference type="Pfam" id="PF08509">
    <property type="entry name" value="Ad_cyc_g-alpha"/>
    <property type="match status" value="1"/>
</dbReference>
<organism evidence="21 22">
    <name type="scientific">Aulographum hederae CBS 113979</name>
    <dbReference type="NCBI Taxonomy" id="1176131"/>
    <lineage>
        <taxon>Eukaryota</taxon>
        <taxon>Fungi</taxon>
        <taxon>Dikarya</taxon>
        <taxon>Ascomycota</taxon>
        <taxon>Pezizomycotina</taxon>
        <taxon>Dothideomycetes</taxon>
        <taxon>Pleosporomycetidae</taxon>
        <taxon>Aulographales</taxon>
        <taxon>Aulographaceae</taxon>
    </lineage>
</organism>
<feature type="compositionally biased region" description="Basic and acidic residues" evidence="17">
    <location>
        <begin position="1"/>
        <end position="12"/>
    </location>
</feature>
<dbReference type="PROSITE" id="PS51746">
    <property type="entry name" value="PPM_2"/>
    <property type="match status" value="1"/>
</dbReference>
<keyword evidence="10" id="KW-0547">Nucleotide-binding</keyword>
<sequence length="2101" mass="232079">MTRNDNPGRHGSTESSDSWRSQDTVKPAFGTHKRSTPTKLNTEKDPIEKDRDIEVSPSSNPPPVPAKYPPNAIPSNIAPWEHPRNAEFSNYRKDLSVLETSGGRTPQITRQPPSAVSTSPPPWANNNTPVVMPSSVFGSFYNDSDENVSQLSPGFRPGSSQNEEMGFPGDDRRPSIASATTVSSTGSKSSIGRGFHKKLQGFFGEDFPGEARVSSENSLPQDASASRARTRNNSVNTAMGSGSRPASPTSFARPRTPGASNDVTPWEFQDNQYMPSATEKRLPSDQSSVKSAKPHHSHKLHLPGHRHTRSKEESKTSDLGQGYPLRPAVSREESASSVRRHHDYHLPSSLSSAMSSRTALNTRSSSPTPSTAGSMARGTPRTSDGSNHAGKRSIFDKLRRKDKGERSTESLRDLSSSAVSLQQSRSSNKSELSPRTSKKKSNASNGAAAAALRGVDPLIQASAGRKEHGPRLPFNRSKRGQATNETAPIKTPLEDAEAVDAGALWNLDTDLSHMEGIVNAQQAPMTPPVAGGDEIFSGQEGYEEQRNEQKESDAIGAWDAPDSWAVKRAGDDLMGKLTELDETGPLPQDEDNGPPYCVRVFRSDSTFAVLSLGVNTTTSEVIHILGKKSALQDDLGNYHLLMRKHDTSRQLEATERPLLIQKRLLEQAGYVESDRIEDVGREDNSYLCRFTFLHSKMSGYSSLEKDPGFSKMQKFSHIDLQGRNLITIPITLYQKATEIISLNLSRNLSLDVPKDFIQACTNLRDIKYTSNEAWRLPPSFSLASRLTMLDVSNNRLEQLHHADLWKLQSLISLRLSNNGIQSLPPYFGQWKALRSLTLSSNALDEFPDFLCDLTTLVDLDISFNSISSLPKVGQLVNLERLWATNNKLSGPLPPTFAHLASVREIDVRFNAIDNIDVVSALPRLEFLLVGHNSISAFEGSFTSLKALYLNHNPVTRFGISAPIPSLSILDLKAAKLAQLPDDMYGKMPGLTRLHLDKNHFVSVSPHIGKLVKMEHLSIARNLLSTLPADIGKLVELRYLDVRENNIGTLPPEIWHCRRLETLNLSSNVMDSFPKPGVHVPLASESNITTPVATPGERPTNQSFEELGPLEDFAARRPSQASGYLSVGSSPAGSTHRKGSVGSMYGANGRKPSLVRVPTEGTITPISRKDSSLMTRLQMTFAGTLRHLFLADNRLSDEVFDELALLPELRIVNLSYNLLYDIPPRTIRRWQHLTELYLSGNDLSSLPAEDLEDVSSLKVLHINSNKFQVLPAEIAKVQKLAIMDVGSNLLKYNVSNWPYDWNWNWNHNLKYLNLSGNKRLEIKPSGSYNSAGNGRGGKDLTDFSSLTKLRILGLMDVTLMVPSVPDQTEDRRVRTAGSSVGLVAYGMADTLGRCEHLSTIDMVIPKFRSHDDETIFGMFDGNVLASGGSKISKYLVENFKDRFTDELDRIRDVETPVDALRRTYLSLNKELASAATPLDNGSSLTNSQLAHRGSISVPELTEEDLHSGCVATVMFLKEMELYVSNVGDAQALLIHSEGGHRIITRKHDPAEPSERQRIKEAGGFVSRQGKLNEVLEVSRAFGYIQMTPSVVAAPHVSQITIKESDEMILLASRELWDYLTPDFAVDVARSERNDLMRAAQKLRDLAIAFGATNKIMVMMIGVSDLRRKERARFRTHSMSMGPSGSPDDFLATRRGRRGRDAVADSKLARLDHEVDAPTGDVSLVFTDIKNSTLLWETYPIAMQSAIKMHNQVMRRHLRIIGGYEVKTEGDAFMVAFPTVTSALLWCFTIQSQLLEVEWPSEILSSVNGQEVHDADGNIIFRGLSVRMGIHWGQPVCETDPVTKRMDYFGPMVNRAARISSVADGGQITVSSDFIAEIQRLLETHIESDRSGSTGSEETLNDDMLNQAIRRELRSLSSQGFEVKDLGERRLKGLENPEYIYLMYPHSLSSRLIVQQQRADAEAASASGSQGGAGVKTRDSQLTIDTENVWDLWNISLRLEMLCSALESTGSNQLKPPETALLERMKNRGGEITDRFLLNFVEHQVSRIESCINTLELRNLVRPFSTGLLENACPMIEIFADLKGQLSELAALRSASDIDMAPS</sequence>
<dbReference type="InterPro" id="IPR003591">
    <property type="entry name" value="Leu-rich_rpt_typical-subtyp"/>
</dbReference>
<evidence type="ECO:0000256" key="11">
    <source>
        <dbReference type="ARBA" id="ARBA00022840"/>
    </source>
</evidence>